<evidence type="ECO:0000256" key="1">
    <source>
        <dbReference type="SAM" id="MobiDB-lite"/>
    </source>
</evidence>
<dbReference type="Proteomes" id="UP001485043">
    <property type="component" value="Unassembled WGS sequence"/>
</dbReference>
<gene>
    <name evidence="2" type="ORF">WJX84_008710</name>
</gene>
<comment type="caution">
    <text evidence="2">The sequence shown here is derived from an EMBL/GenBank/DDBJ whole genome shotgun (WGS) entry which is preliminary data.</text>
</comment>
<dbReference type="EMBL" id="JALJOV010000616">
    <property type="protein sequence ID" value="KAK9862373.1"/>
    <property type="molecule type" value="Genomic_DNA"/>
</dbReference>
<name>A0AAW1SZ61_9CHLO</name>
<feature type="region of interest" description="Disordered" evidence="1">
    <location>
        <begin position="1"/>
        <end position="32"/>
    </location>
</feature>
<sequence length="65" mass="7377">MTQDQGRKVAASNKLTSNSKLEFQYSPSPQPEVDHIKKADGFAQKVDKHIQKFQPYLQQTDVTAE</sequence>
<proteinExistence type="predicted"/>
<keyword evidence="3" id="KW-1185">Reference proteome</keyword>
<protein>
    <submittedName>
        <fullName evidence="2">Uncharacterized protein</fullName>
    </submittedName>
</protein>
<feature type="compositionally biased region" description="Polar residues" evidence="1">
    <location>
        <begin position="13"/>
        <end position="27"/>
    </location>
</feature>
<accession>A0AAW1SZ61</accession>
<evidence type="ECO:0000313" key="2">
    <source>
        <dbReference type="EMBL" id="KAK9862373.1"/>
    </source>
</evidence>
<dbReference type="AlphaFoldDB" id="A0AAW1SZ61"/>
<evidence type="ECO:0000313" key="3">
    <source>
        <dbReference type="Proteomes" id="UP001485043"/>
    </source>
</evidence>
<feature type="non-terminal residue" evidence="2">
    <location>
        <position position="65"/>
    </location>
</feature>
<organism evidence="2 3">
    <name type="scientific">Apatococcus fuscideae</name>
    <dbReference type="NCBI Taxonomy" id="2026836"/>
    <lineage>
        <taxon>Eukaryota</taxon>
        <taxon>Viridiplantae</taxon>
        <taxon>Chlorophyta</taxon>
        <taxon>core chlorophytes</taxon>
        <taxon>Trebouxiophyceae</taxon>
        <taxon>Chlorellales</taxon>
        <taxon>Chlorellaceae</taxon>
        <taxon>Apatococcus</taxon>
    </lineage>
</organism>
<reference evidence="2 3" key="1">
    <citation type="journal article" date="2024" name="Nat. Commun.">
        <title>Phylogenomics reveals the evolutionary origins of lichenization in chlorophyte algae.</title>
        <authorList>
            <person name="Puginier C."/>
            <person name="Libourel C."/>
            <person name="Otte J."/>
            <person name="Skaloud P."/>
            <person name="Haon M."/>
            <person name="Grisel S."/>
            <person name="Petersen M."/>
            <person name="Berrin J.G."/>
            <person name="Delaux P.M."/>
            <person name="Dal Grande F."/>
            <person name="Keller J."/>
        </authorList>
    </citation>
    <scope>NUCLEOTIDE SEQUENCE [LARGE SCALE GENOMIC DNA]</scope>
    <source>
        <strain evidence="2 3">SAG 2523</strain>
    </source>
</reference>